<keyword evidence="3" id="KW-1185">Reference proteome</keyword>
<dbReference type="RefSeq" id="WP_102950550.1">
    <property type="nucleotide sequence ID" value="NZ_CP024847.1"/>
</dbReference>
<dbReference type="Proteomes" id="UP000236655">
    <property type="component" value="Chromosome"/>
</dbReference>
<dbReference type="InterPro" id="IPR036388">
    <property type="entry name" value="WH-like_DNA-bd_sf"/>
</dbReference>
<dbReference type="EMBL" id="CP024847">
    <property type="protein sequence ID" value="AUR51250.1"/>
    <property type="molecule type" value="Genomic_DNA"/>
</dbReference>
<dbReference type="Gene3D" id="1.10.10.10">
    <property type="entry name" value="Winged helix-like DNA-binding domain superfamily/Winged helix DNA-binding domain"/>
    <property type="match status" value="1"/>
</dbReference>
<dbReference type="GO" id="GO:0003677">
    <property type="term" value="F:DNA binding"/>
    <property type="evidence" value="ECO:0007669"/>
    <property type="project" value="UniProtKB-KW"/>
</dbReference>
<dbReference type="OrthoDB" id="9795923at2"/>
<sequence>MQLTLFTDIALKAIMYLKQSSDLVTIDEIAGKFNVPRNHLIKVLNFMVHQKWIGSVRGRNGGLFYNLSSDSLKLGQTIMILENREELLDCDACILHSNCDLRGMLRGAVNAFYDYLDQYTLNDLNGQRTRAFINLLIKE</sequence>
<keyword evidence="1" id="KW-0238">DNA-binding</keyword>
<name>A0A2I7N456_9NEIS</name>
<evidence type="ECO:0000256" key="1">
    <source>
        <dbReference type="ARBA" id="ARBA00023125"/>
    </source>
</evidence>
<dbReference type="SUPFAM" id="SSF46785">
    <property type="entry name" value="Winged helix' DNA-binding domain"/>
    <property type="match status" value="1"/>
</dbReference>
<dbReference type="KEGG" id="nba:CUN60_02695"/>
<gene>
    <name evidence="2" type="ORF">CUN60_02695</name>
</gene>
<accession>A0A2I7N456</accession>
<dbReference type="InterPro" id="IPR036390">
    <property type="entry name" value="WH_DNA-bd_sf"/>
</dbReference>
<dbReference type="GO" id="GO:0005829">
    <property type="term" value="C:cytosol"/>
    <property type="evidence" value="ECO:0007669"/>
    <property type="project" value="TreeGrafter"/>
</dbReference>
<protein>
    <submittedName>
        <fullName evidence="2">BadM/Rrf2 family transcriptional regulator</fullName>
    </submittedName>
</protein>
<dbReference type="InterPro" id="IPR000944">
    <property type="entry name" value="Tscrpt_reg_Rrf2"/>
</dbReference>
<organism evidence="2 3">
    <name type="scientific">Aquella oligotrophica</name>
    <dbReference type="NCBI Taxonomy" id="2067065"/>
    <lineage>
        <taxon>Bacteria</taxon>
        <taxon>Pseudomonadati</taxon>
        <taxon>Pseudomonadota</taxon>
        <taxon>Betaproteobacteria</taxon>
        <taxon>Neisseriales</taxon>
        <taxon>Neisseriaceae</taxon>
        <taxon>Aquella</taxon>
    </lineage>
</organism>
<dbReference type="AlphaFoldDB" id="A0A2I7N456"/>
<reference evidence="3" key="1">
    <citation type="submission" date="2017-11" db="EMBL/GenBank/DDBJ databases">
        <authorList>
            <person name="Chan K.G."/>
            <person name="Lee L.S."/>
        </authorList>
    </citation>
    <scope>NUCLEOTIDE SEQUENCE [LARGE SCALE GENOMIC DNA]</scope>
    <source>
        <strain evidence="3">DSM 100970</strain>
    </source>
</reference>
<proteinExistence type="predicted"/>
<dbReference type="PROSITE" id="PS51197">
    <property type="entry name" value="HTH_RRF2_2"/>
    <property type="match status" value="1"/>
</dbReference>
<evidence type="ECO:0000313" key="3">
    <source>
        <dbReference type="Proteomes" id="UP000236655"/>
    </source>
</evidence>
<evidence type="ECO:0000313" key="2">
    <source>
        <dbReference type="EMBL" id="AUR51250.1"/>
    </source>
</evidence>
<dbReference type="Pfam" id="PF02082">
    <property type="entry name" value="Rrf2"/>
    <property type="match status" value="1"/>
</dbReference>
<dbReference type="PANTHER" id="PTHR33221:SF4">
    <property type="entry name" value="HTH-TYPE TRANSCRIPTIONAL REPRESSOR NSRR"/>
    <property type="match status" value="1"/>
</dbReference>
<dbReference type="GO" id="GO:0003700">
    <property type="term" value="F:DNA-binding transcription factor activity"/>
    <property type="evidence" value="ECO:0007669"/>
    <property type="project" value="TreeGrafter"/>
</dbReference>
<dbReference type="PANTHER" id="PTHR33221">
    <property type="entry name" value="WINGED HELIX-TURN-HELIX TRANSCRIPTIONAL REGULATOR, RRF2 FAMILY"/>
    <property type="match status" value="1"/>
</dbReference>